<gene>
    <name evidence="2" type="ORF">GWK47_004801</name>
</gene>
<proteinExistence type="predicted"/>
<feature type="compositionally biased region" description="Polar residues" evidence="1">
    <location>
        <begin position="119"/>
        <end position="135"/>
    </location>
</feature>
<evidence type="ECO:0000256" key="1">
    <source>
        <dbReference type="SAM" id="MobiDB-lite"/>
    </source>
</evidence>
<name>A0A8J4YKC8_CHIOP</name>
<evidence type="ECO:0000313" key="2">
    <source>
        <dbReference type="EMBL" id="KAG0725141.1"/>
    </source>
</evidence>
<accession>A0A8J4YKC8</accession>
<feature type="region of interest" description="Disordered" evidence="1">
    <location>
        <begin position="97"/>
        <end position="195"/>
    </location>
</feature>
<sequence>MVKELLSHPFGIQEDEALLKLGLPATLSSESGYCKACMTKYVNHILFIERVKALHKQAKKESRRDCDGPVTVVGAETLEYWPRLALSAYVKEHGIDVEDGEETENGTDTCKKNEDINKSEAQITSSDSKANSAPDSSDVVEKNDTRADKGMNVCDTTSVVPDRECKSACESQSEETGSAEKRTPGSKDKEAKEGSKEWMLFNEDIVCYHNLRSPTAPPVTSRRSWRRRSWASALRPCIQPYIRRTLMPVWSVE</sequence>
<keyword evidence="3" id="KW-1185">Reference proteome</keyword>
<organism evidence="2 3">
    <name type="scientific">Chionoecetes opilio</name>
    <name type="common">Atlantic snow crab</name>
    <name type="synonym">Cancer opilio</name>
    <dbReference type="NCBI Taxonomy" id="41210"/>
    <lineage>
        <taxon>Eukaryota</taxon>
        <taxon>Metazoa</taxon>
        <taxon>Ecdysozoa</taxon>
        <taxon>Arthropoda</taxon>
        <taxon>Crustacea</taxon>
        <taxon>Multicrustacea</taxon>
        <taxon>Malacostraca</taxon>
        <taxon>Eumalacostraca</taxon>
        <taxon>Eucarida</taxon>
        <taxon>Decapoda</taxon>
        <taxon>Pleocyemata</taxon>
        <taxon>Brachyura</taxon>
        <taxon>Eubrachyura</taxon>
        <taxon>Majoidea</taxon>
        <taxon>Majidae</taxon>
        <taxon>Chionoecetes</taxon>
    </lineage>
</organism>
<feature type="compositionally biased region" description="Basic and acidic residues" evidence="1">
    <location>
        <begin position="109"/>
        <end position="118"/>
    </location>
</feature>
<dbReference type="OrthoDB" id="289038at2759"/>
<dbReference type="AlphaFoldDB" id="A0A8J4YKC8"/>
<protein>
    <submittedName>
        <fullName evidence="2">Uncharacterized protein</fullName>
    </submittedName>
</protein>
<comment type="caution">
    <text evidence="2">The sequence shown here is derived from an EMBL/GenBank/DDBJ whole genome shotgun (WGS) entry which is preliminary data.</text>
</comment>
<dbReference type="EMBL" id="JACEEZ010005970">
    <property type="protein sequence ID" value="KAG0725141.1"/>
    <property type="molecule type" value="Genomic_DNA"/>
</dbReference>
<dbReference type="Proteomes" id="UP000770661">
    <property type="component" value="Unassembled WGS sequence"/>
</dbReference>
<evidence type="ECO:0000313" key="3">
    <source>
        <dbReference type="Proteomes" id="UP000770661"/>
    </source>
</evidence>
<feature type="compositionally biased region" description="Basic and acidic residues" evidence="1">
    <location>
        <begin position="139"/>
        <end position="149"/>
    </location>
</feature>
<reference evidence="2" key="1">
    <citation type="submission" date="2020-07" db="EMBL/GenBank/DDBJ databases">
        <title>The High-quality genome of the commercially important snow crab, Chionoecetes opilio.</title>
        <authorList>
            <person name="Jeong J.-H."/>
            <person name="Ryu S."/>
        </authorList>
    </citation>
    <scope>NUCLEOTIDE SEQUENCE</scope>
    <source>
        <strain evidence="2">MADBK_172401_WGS</strain>
        <tissue evidence="2">Digestive gland</tissue>
    </source>
</reference>
<feature type="compositionally biased region" description="Basic and acidic residues" evidence="1">
    <location>
        <begin position="178"/>
        <end position="195"/>
    </location>
</feature>